<evidence type="ECO:0000313" key="2">
    <source>
        <dbReference type="Proteomes" id="UP000278288"/>
    </source>
</evidence>
<proteinExistence type="predicted"/>
<dbReference type="Proteomes" id="UP000278288">
    <property type="component" value="Chromosome"/>
</dbReference>
<dbReference type="RefSeq" id="WP_123857857.1">
    <property type="nucleotide sequence ID" value="NZ_CP033923.1"/>
</dbReference>
<keyword evidence="2" id="KW-1185">Reference proteome</keyword>
<evidence type="ECO:0008006" key="3">
    <source>
        <dbReference type="Google" id="ProtNLM"/>
    </source>
</evidence>
<dbReference type="SUPFAM" id="SSF54814">
    <property type="entry name" value="Prokaryotic type KH domain (KH-domain type II)"/>
    <property type="match status" value="1"/>
</dbReference>
<organism evidence="1 2">
    <name type="scientific">Chryseobacterium nakagawai</name>
    <dbReference type="NCBI Taxonomy" id="1241982"/>
    <lineage>
        <taxon>Bacteria</taxon>
        <taxon>Pseudomonadati</taxon>
        <taxon>Bacteroidota</taxon>
        <taxon>Flavobacteriia</taxon>
        <taxon>Flavobacteriales</taxon>
        <taxon>Weeksellaceae</taxon>
        <taxon>Chryseobacterium group</taxon>
        <taxon>Chryseobacterium</taxon>
    </lineage>
</organism>
<dbReference type="KEGG" id="cnk:EG343_11235"/>
<dbReference type="EMBL" id="CP033923">
    <property type="protein sequence ID" value="AZA91163.1"/>
    <property type="molecule type" value="Genomic_DNA"/>
</dbReference>
<accession>A0AAD0YNP8</accession>
<evidence type="ECO:0000313" key="1">
    <source>
        <dbReference type="EMBL" id="AZA91163.1"/>
    </source>
</evidence>
<reference evidence="1 2" key="1">
    <citation type="submission" date="2018-11" db="EMBL/GenBank/DDBJ databases">
        <title>Proposal to divide the Flavobacteriaceae and reorganize its genera based on Amino Acid Identity values calculated from whole genome sequences.</title>
        <authorList>
            <person name="Nicholson A.C."/>
            <person name="Gulvik C.A."/>
            <person name="Whitney A.M."/>
            <person name="Humrighouse B.W."/>
            <person name="Bell M."/>
            <person name="Holmes B."/>
            <person name="Steigerwalt A.G."/>
            <person name="Villarma A."/>
            <person name="Sheth M."/>
            <person name="Batra D."/>
            <person name="Pryor J."/>
            <person name="Bernardet J.-F."/>
            <person name="Hugo C."/>
            <person name="Kampfer P."/>
            <person name="Newman J."/>
            <person name="McQuiston J.R."/>
        </authorList>
    </citation>
    <scope>NUCLEOTIDE SEQUENCE [LARGE SCALE GENOMIC DNA]</scope>
    <source>
        <strain evidence="1 2">G0041</strain>
    </source>
</reference>
<dbReference type="AlphaFoldDB" id="A0AAD0YNP8"/>
<dbReference type="GO" id="GO:0003723">
    <property type="term" value="F:RNA binding"/>
    <property type="evidence" value="ECO:0007669"/>
    <property type="project" value="InterPro"/>
</dbReference>
<dbReference type="InterPro" id="IPR009019">
    <property type="entry name" value="KH_sf_prok-type"/>
</dbReference>
<sequence length="230" mass="26829">MENFDKRLENIALGLSVPVERLKLIVDQIKVKDRMNGDDLCKLTETGIPFINTFAELTFENPQIVNDMVKEGKINFFHLKMVIKYLTNKGGMFHNLKEKQSQTWAAQYERLLKKAIDAPFNPVIMISESGAIDLKHVEIPLLFKRVLVMYLNQYFHYRKIKHKLWDIISIQIVSQSEITIVLRNIGLLIGKNGSRIKDLELFLSERFKRDVKVNASKHLEWFENDVKPIS</sequence>
<gene>
    <name evidence="1" type="ORF">EG343_11235</name>
</gene>
<protein>
    <recommendedName>
        <fullName evidence="3">K Homology domain-containing protein</fullName>
    </recommendedName>
</protein>
<name>A0AAD0YNP8_CHRNA</name>